<sequence>MKNSRFWKILILSLILNFAFLIFSFSLHASGFPKSHETFWGTVEFRKHTLSNGLTVLHAERHNLPIVMVTLLIKASPLNEPDDKAGIAYLTAKMLTEGTKKRKASEISEEIEFMGASLDASTSSDYTTISLSVLRKDVEKGFEIFSDVLQNPLFPEEEIKRKKEIIKGSLMQSEEDPSFVASKTFIKEVFGDHPYGRLVNGSIETIDSIKRGDIVKFYNEHYISDNAILSVVGDITPNELNSLIDKYLGQWKTGDKSQQTEVRIQTEKKHKDKKIVIIDKNITQANIIFGHRGIARDNPDYYAVSVMNYILGGGGFASRLMKVLRDDMGLTYSIYSSFSGNKEIGQFEVEVQTKNESAGTAIREILKQINKIKTEAVTEQELNDAKAYLTGSFPRRLETSKRIADFLAAVEFYKLGDDYIKRYPDYINQVTKEDVLRVAKKYLNSENYVLVIVGDKKKIDLSYLQPSENIKQFTY</sequence>
<dbReference type="InterPro" id="IPR011249">
    <property type="entry name" value="Metalloenz_LuxS/M16"/>
</dbReference>
<dbReference type="SUPFAM" id="SSF63411">
    <property type="entry name" value="LuxS/MPP-like metallohydrolase"/>
    <property type="match status" value="2"/>
</dbReference>
<keyword evidence="5" id="KW-1185">Reference proteome</keyword>
<dbReference type="Gene3D" id="3.30.830.10">
    <property type="entry name" value="Metalloenzyme, LuxS/M16 peptidase-like"/>
    <property type="match status" value="2"/>
</dbReference>
<dbReference type="EMBL" id="AP022873">
    <property type="protein sequence ID" value="BCB97165.1"/>
    <property type="molecule type" value="Genomic_DNA"/>
</dbReference>
<proteinExistence type="inferred from homology"/>
<evidence type="ECO:0000313" key="4">
    <source>
        <dbReference type="EMBL" id="BCB97165.1"/>
    </source>
</evidence>
<feature type="domain" description="Peptidase M16 N-terminal" evidence="2">
    <location>
        <begin position="57"/>
        <end position="196"/>
    </location>
</feature>
<evidence type="ECO:0000256" key="1">
    <source>
        <dbReference type="ARBA" id="ARBA00007261"/>
    </source>
</evidence>
<dbReference type="PANTHER" id="PTHR11851">
    <property type="entry name" value="METALLOPROTEASE"/>
    <property type="match status" value="1"/>
</dbReference>
<evidence type="ECO:0000259" key="2">
    <source>
        <dbReference type="Pfam" id="PF00675"/>
    </source>
</evidence>
<dbReference type="Proteomes" id="UP000516360">
    <property type="component" value="Chromosome"/>
</dbReference>
<protein>
    <submittedName>
        <fullName evidence="4">Peptidase M16</fullName>
    </submittedName>
</protein>
<dbReference type="Pfam" id="PF00675">
    <property type="entry name" value="Peptidase_M16"/>
    <property type="match status" value="1"/>
</dbReference>
<evidence type="ECO:0000259" key="3">
    <source>
        <dbReference type="Pfam" id="PF05193"/>
    </source>
</evidence>
<accession>A0A7G1H2X0</accession>
<comment type="similarity">
    <text evidence="1">Belongs to the peptidase M16 family.</text>
</comment>
<dbReference type="PANTHER" id="PTHR11851:SF49">
    <property type="entry name" value="MITOCHONDRIAL-PROCESSING PEPTIDASE SUBUNIT ALPHA"/>
    <property type="match status" value="1"/>
</dbReference>
<gene>
    <name evidence="4" type="ORF">JZK55_20870</name>
</gene>
<organism evidence="4 5">
    <name type="scientific">Dissulfurispira thermophila</name>
    <dbReference type="NCBI Taxonomy" id="2715679"/>
    <lineage>
        <taxon>Bacteria</taxon>
        <taxon>Pseudomonadati</taxon>
        <taxon>Nitrospirota</taxon>
        <taxon>Thermodesulfovibrionia</taxon>
        <taxon>Thermodesulfovibrionales</taxon>
        <taxon>Dissulfurispiraceae</taxon>
        <taxon>Dissulfurispira</taxon>
    </lineage>
</organism>
<dbReference type="Pfam" id="PF05193">
    <property type="entry name" value="Peptidase_M16_C"/>
    <property type="match status" value="1"/>
</dbReference>
<dbReference type="InterPro" id="IPR050361">
    <property type="entry name" value="MPP/UQCRC_Complex"/>
</dbReference>
<dbReference type="InterPro" id="IPR011765">
    <property type="entry name" value="Pept_M16_N"/>
</dbReference>
<dbReference type="InterPro" id="IPR007863">
    <property type="entry name" value="Peptidase_M16_C"/>
</dbReference>
<evidence type="ECO:0000313" key="5">
    <source>
        <dbReference type="Proteomes" id="UP000516360"/>
    </source>
</evidence>
<feature type="domain" description="Peptidase M16 C-terminal" evidence="3">
    <location>
        <begin position="208"/>
        <end position="388"/>
    </location>
</feature>
<name>A0A7G1H2X0_9BACT</name>
<dbReference type="KEGG" id="dtp:JZK55_20870"/>
<dbReference type="GO" id="GO:0046872">
    <property type="term" value="F:metal ion binding"/>
    <property type="evidence" value="ECO:0007669"/>
    <property type="project" value="InterPro"/>
</dbReference>
<dbReference type="AlphaFoldDB" id="A0A7G1H2X0"/>
<reference evidence="4 5" key="1">
    <citation type="submission" date="2020-03" db="EMBL/GenBank/DDBJ databases">
        <title>Complete genome sequences of two sulfur-disproportionating bacterial strains T55J and Mzg5.</title>
        <authorList>
            <person name="Umezawa K."/>
            <person name="Kojima H."/>
            <person name="Kato Y."/>
            <person name="Fukui M."/>
        </authorList>
    </citation>
    <scope>NUCLEOTIDE SEQUENCE [LARGE SCALE GENOMIC DNA]</scope>
    <source>
        <strain evidence="4 5">T55J</strain>
    </source>
</reference>